<dbReference type="OrthoDB" id="232908at2"/>
<feature type="signal peptide" evidence="3">
    <location>
        <begin position="1"/>
        <end position="24"/>
    </location>
</feature>
<keyword evidence="5" id="KW-1185">Reference proteome</keyword>
<feature type="region of interest" description="Disordered" evidence="1">
    <location>
        <begin position="24"/>
        <end position="51"/>
    </location>
</feature>
<gene>
    <name evidence="4" type="ORF">CA85_36420</name>
</gene>
<dbReference type="AlphaFoldDB" id="A0A5C5XNU9"/>
<evidence type="ECO:0000313" key="5">
    <source>
        <dbReference type="Proteomes" id="UP000318053"/>
    </source>
</evidence>
<reference evidence="4 5" key="1">
    <citation type="submission" date="2019-02" db="EMBL/GenBank/DDBJ databases">
        <title>Deep-cultivation of Planctomycetes and their phenomic and genomic characterization uncovers novel biology.</title>
        <authorList>
            <person name="Wiegand S."/>
            <person name="Jogler M."/>
            <person name="Boedeker C."/>
            <person name="Pinto D."/>
            <person name="Vollmers J."/>
            <person name="Rivas-Marin E."/>
            <person name="Kohn T."/>
            <person name="Peeters S.H."/>
            <person name="Heuer A."/>
            <person name="Rast P."/>
            <person name="Oberbeckmann S."/>
            <person name="Bunk B."/>
            <person name="Jeske O."/>
            <person name="Meyerdierks A."/>
            <person name="Storesund J.E."/>
            <person name="Kallscheuer N."/>
            <person name="Luecker S."/>
            <person name="Lage O.M."/>
            <person name="Pohl T."/>
            <person name="Merkel B.J."/>
            <person name="Hornburger P."/>
            <person name="Mueller R.-W."/>
            <person name="Bruemmer F."/>
            <person name="Labrenz M."/>
            <person name="Spormann A.M."/>
            <person name="Op Den Camp H."/>
            <person name="Overmann J."/>
            <person name="Amann R."/>
            <person name="Jetten M.S.M."/>
            <person name="Mascher T."/>
            <person name="Medema M.H."/>
            <person name="Devos D.P."/>
            <person name="Kaster A.-K."/>
            <person name="Ovreas L."/>
            <person name="Rohde M."/>
            <person name="Galperin M.Y."/>
            <person name="Jogler C."/>
        </authorList>
    </citation>
    <scope>NUCLEOTIDE SEQUENCE [LARGE SCALE GENOMIC DNA]</scope>
    <source>
        <strain evidence="4 5">CA85</strain>
    </source>
</reference>
<comment type="caution">
    <text evidence="4">The sequence shown here is derived from an EMBL/GenBank/DDBJ whole genome shotgun (WGS) entry which is preliminary data.</text>
</comment>
<protein>
    <recommendedName>
        <fullName evidence="6">DUF4350 domain-containing protein</fullName>
    </recommendedName>
</protein>
<name>A0A5C5XNU9_9BACT</name>
<evidence type="ECO:0000256" key="2">
    <source>
        <dbReference type="SAM" id="Phobius"/>
    </source>
</evidence>
<keyword evidence="2" id="KW-1133">Transmembrane helix</keyword>
<feature type="compositionally biased region" description="Low complexity" evidence="1">
    <location>
        <begin position="24"/>
        <end position="35"/>
    </location>
</feature>
<evidence type="ECO:0000313" key="4">
    <source>
        <dbReference type="EMBL" id="TWT64857.1"/>
    </source>
</evidence>
<feature type="chain" id="PRO_5023059787" description="DUF4350 domain-containing protein" evidence="3">
    <location>
        <begin position="25"/>
        <end position="845"/>
    </location>
</feature>
<accession>A0A5C5XNU9</accession>
<sequence precursor="true">MHPVHSLAAIIGCVLLFGATPTHAQAPPSSAQASTEKQSGEASAPTIQLGVGPGGMQRHVPGRWAMLAVGGSNPTDQDREETVTVSVDGDASVQYARRVWLPAGASRIAWMPVPIPSDIAPDQTLLDLTSMQIRHSADGVEQFQDNPVGMPKTSRSLLLSKEQSRAAIILDQVAATDQAGNERNEEIADVVNAGRDIEVQDNRVEGMVHVQGHFLPASPVGLDAIDQIVIASDRILNDTLALSRLQSWLQAGGQVWLMTDQVSPEAARMLLGDAMCYSVVDRVELNEIEFETVDVTHSGAGPTIDAWSSERPVEFVRVFTDSADVLCTVDDWPAAFIKKVGRGSVLFTTVGARGWMQDGAPLLPYANISSFFFAGRENKPQPTARLTSFADDEIGYSIPQRHRIAILLGLHLLMIAAAGVWLARRQRLQYLAAIVPVVSLLAAGALVVMGQRQSNAVPSTVAVSQVIRNLPGNPLVNLHSVAAVYSQDAQPLELVSSPDSTTTLKQEQASGQIQRLLWDDSGRSKWLFVDQPPGAVRHAETRTSVEFSPPWSVQGTFSDQGFEGTVQGLPANQIADAIVAAEPRSALAITVDPETGAVRPSGHDAVLAPDQYIDAAIVSDVQRARQQLLREMFAEHATPFGNDPVLLAWTEPVDSGAQFAADFQQRGSALASLPIELAPAPSGTEFHVPATFVQIEPYAGSRGMTAIYNARTGQWLEMNQASEPELQCMMPAEMLPCQLRRASVTIKINAPSRTLDIKALVGDEFQSVYQQSNPTGILRFDIVDPAHLTLNDRGGLVLSLAISESEEELARQQQETSSPTAAANAPNRSTWTIDYVQVDFDATMQ</sequence>
<keyword evidence="3" id="KW-0732">Signal</keyword>
<evidence type="ECO:0008006" key="6">
    <source>
        <dbReference type="Google" id="ProtNLM"/>
    </source>
</evidence>
<keyword evidence="2" id="KW-0812">Transmembrane</keyword>
<evidence type="ECO:0000256" key="3">
    <source>
        <dbReference type="SAM" id="SignalP"/>
    </source>
</evidence>
<feature type="transmembrane region" description="Helical" evidence="2">
    <location>
        <begin position="430"/>
        <end position="450"/>
    </location>
</feature>
<dbReference type="RefSeq" id="WP_146392551.1">
    <property type="nucleotide sequence ID" value="NZ_SJPK01000009.1"/>
</dbReference>
<keyword evidence="2" id="KW-0472">Membrane</keyword>
<evidence type="ECO:0000256" key="1">
    <source>
        <dbReference type="SAM" id="MobiDB-lite"/>
    </source>
</evidence>
<dbReference type="EMBL" id="SJPK01000009">
    <property type="protein sequence ID" value="TWT64857.1"/>
    <property type="molecule type" value="Genomic_DNA"/>
</dbReference>
<organism evidence="4 5">
    <name type="scientific">Allorhodopirellula solitaria</name>
    <dbReference type="NCBI Taxonomy" id="2527987"/>
    <lineage>
        <taxon>Bacteria</taxon>
        <taxon>Pseudomonadati</taxon>
        <taxon>Planctomycetota</taxon>
        <taxon>Planctomycetia</taxon>
        <taxon>Pirellulales</taxon>
        <taxon>Pirellulaceae</taxon>
        <taxon>Allorhodopirellula</taxon>
    </lineage>
</organism>
<proteinExistence type="predicted"/>
<feature type="transmembrane region" description="Helical" evidence="2">
    <location>
        <begin position="404"/>
        <end position="423"/>
    </location>
</feature>
<dbReference type="Proteomes" id="UP000318053">
    <property type="component" value="Unassembled WGS sequence"/>
</dbReference>